<evidence type="ECO:0000256" key="1">
    <source>
        <dbReference type="SAM" id="Phobius"/>
    </source>
</evidence>
<comment type="caution">
    <text evidence="2">The sequence shown here is derived from an EMBL/GenBank/DDBJ whole genome shotgun (WGS) entry which is preliminary data.</text>
</comment>
<evidence type="ECO:0000313" key="2">
    <source>
        <dbReference type="EMBL" id="CAG8615936.1"/>
    </source>
</evidence>
<organism evidence="2 3">
    <name type="scientific">Paraglomus brasilianum</name>
    <dbReference type="NCBI Taxonomy" id="144538"/>
    <lineage>
        <taxon>Eukaryota</taxon>
        <taxon>Fungi</taxon>
        <taxon>Fungi incertae sedis</taxon>
        <taxon>Mucoromycota</taxon>
        <taxon>Glomeromycotina</taxon>
        <taxon>Glomeromycetes</taxon>
        <taxon>Paraglomerales</taxon>
        <taxon>Paraglomeraceae</taxon>
        <taxon>Paraglomus</taxon>
    </lineage>
</organism>
<sequence length="166" mass="18810">MSDGIALLIFNLVVGTFTMCQALISIYKIFRRQTPVLTDIGQRNRVTIIMTAQSKENDLIRHIDKGTNIEQSLTANVPVQNADNRNDLNDEVVVSIDTMDETPNSTLNHRETRSALFTGSESREKYSPEVTQLDLESQNDEKIEGLTSKVRLLKEVSFCWKTSMEE</sequence>
<keyword evidence="1" id="KW-1133">Transmembrane helix</keyword>
<accession>A0A9N9CXS6</accession>
<protein>
    <submittedName>
        <fullName evidence="2">1427_t:CDS:1</fullName>
    </submittedName>
</protein>
<keyword evidence="1" id="KW-0812">Transmembrane</keyword>
<dbReference type="AlphaFoldDB" id="A0A9N9CXS6"/>
<dbReference type="OrthoDB" id="261831at2759"/>
<gene>
    <name evidence="2" type="ORF">PBRASI_LOCUS8432</name>
</gene>
<dbReference type="Proteomes" id="UP000789739">
    <property type="component" value="Unassembled WGS sequence"/>
</dbReference>
<feature type="transmembrane region" description="Helical" evidence="1">
    <location>
        <begin position="6"/>
        <end position="27"/>
    </location>
</feature>
<keyword evidence="3" id="KW-1185">Reference proteome</keyword>
<dbReference type="EMBL" id="CAJVPI010001505">
    <property type="protein sequence ID" value="CAG8615936.1"/>
    <property type="molecule type" value="Genomic_DNA"/>
</dbReference>
<evidence type="ECO:0000313" key="3">
    <source>
        <dbReference type="Proteomes" id="UP000789739"/>
    </source>
</evidence>
<reference evidence="2" key="1">
    <citation type="submission" date="2021-06" db="EMBL/GenBank/DDBJ databases">
        <authorList>
            <person name="Kallberg Y."/>
            <person name="Tangrot J."/>
            <person name="Rosling A."/>
        </authorList>
    </citation>
    <scope>NUCLEOTIDE SEQUENCE</scope>
    <source>
        <strain evidence="2">BR232B</strain>
    </source>
</reference>
<keyword evidence="1" id="KW-0472">Membrane</keyword>
<proteinExistence type="predicted"/>
<name>A0A9N9CXS6_9GLOM</name>